<dbReference type="Gene3D" id="1.10.287.110">
    <property type="entry name" value="DnaJ domain"/>
    <property type="match status" value="1"/>
</dbReference>
<dbReference type="CDD" id="cd06257">
    <property type="entry name" value="DnaJ"/>
    <property type="match status" value="1"/>
</dbReference>
<protein>
    <recommendedName>
        <fullName evidence="2">J domain-containing protein</fullName>
    </recommendedName>
</protein>
<evidence type="ECO:0000259" key="2">
    <source>
        <dbReference type="PROSITE" id="PS50076"/>
    </source>
</evidence>
<dbReference type="Pfam" id="PF00226">
    <property type="entry name" value="DnaJ"/>
    <property type="match status" value="1"/>
</dbReference>
<dbReference type="PROSITE" id="PS50076">
    <property type="entry name" value="DNAJ_2"/>
    <property type="match status" value="1"/>
</dbReference>
<name>A0A6C0LPV6_9ZZZZ</name>
<feature type="region of interest" description="Disordered" evidence="1">
    <location>
        <begin position="72"/>
        <end position="105"/>
    </location>
</feature>
<organism evidence="3">
    <name type="scientific">viral metagenome</name>
    <dbReference type="NCBI Taxonomy" id="1070528"/>
    <lineage>
        <taxon>unclassified sequences</taxon>
        <taxon>metagenomes</taxon>
        <taxon>organismal metagenomes</taxon>
    </lineage>
</organism>
<feature type="compositionally biased region" description="Polar residues" evidence="1">
    <location>
        <begin position="72"/>
        <end position="86"/>
    </location>
</feature>
<feature type="compositionally biased region" description="Polar residues" evidence="1">
    <location>
        <begin position="187"/>
        <end position="196"/>
    </location>
</feature>
<feature type="region of interest" description="Disordered" evidence="1">
    <location>
        <begin position="176"/>
        <end position="198"/>
    </location>
</feature>
<proteinExistence type="predicted"/>
<feature type="region of interest" description="Disordered" evidence="1">
    <location>
        <begin position="221"/>
        <end position="270"/>
    </location>
</feature>
<dbReference type="AlphaFoldDB" id="A0A6C0LPV6"/>
<feature type="domain" description="J" evidence="2">
    <location>
        <begin position="106"/>
        <end position="174"/>
    </location>
</feature>
<dbReference type="InterPro" id="IPR036869">
    <property type="entry name" value="J_dom_sf"/>
</dbReference>
<dbReference type="EMBL" id="MN740540">
    <property type="protein sequence ID" value="QHU32483.1"/>
    <property type="molecule type" value="Genomic_DNA"/>
</dbReference>
<feature type="compositionally biased region" description="Basic residues" evidence="1">
    <location>
        <begin position="244"/>
        <end position="270"/>
    </location>
</feature>
<dbReference type="SMART" id="SM00271">
    <property type="entry name" value="DnaJ"/>
    <property type="match status" value="1"/>
</dbReference>
<dbReference type="SUPFAM" id="SSF46565">
    <property type="entry name" value="Chaperone J-domain"/>
    <property type="match status" value="1"/>
</dbReference>
<evidence type="ECO:0000313" key="3">
    <source>
        <dbReference type="EMBL" id="QHU32483.1"/>
    </source>
</evidence>
<feature type="compositionally biased region" description="Low complexity" evidence="1">
    <location>
        <begin position="87"/>
        <end position="103"/>
    </location>
</feature>
<accession>A0A6C0LPV6</accession>
<evidence type="ECO:0000256" key="1">
    <source>
        <dbReference type="SAM" id="MobiDB-lite"/>
    </source>
</evidence>
<dbReference type="InterPro" id="IPR001623">
    <property type="entry name" value="DnaJ_domain"/>
</dbReference>
<reference evidence="3" key="1">
    <citation type="journal article" date="2020" name="Nature">
        <title>Giant virus diversity and host interactions through global metagenomics.</title>
        <authorList>
            <person name="Schulz F."/>
            <person name="Roux S."/>
            <person name="Paez-Espino D."/>
            <person name="Jungbluth S."/>
            <person name="Walsh D.A."/>
            <person name="Denef V.J."/>
            <person name="McMahon K.D."/>
            <person name="Konstantinidis K.T."/>
            <person name="Eloe-Fadrosh E.A."/>
            <person name="Kyrpides N.C."/>
            <person name="Woyke T."/>
        </authorList>
    </citation>
    <scope>NUCLEOTIDE SEQUENCE</scope>
    <source>
        <strain evidence="3">GVMAG-M-3300027969-2</strain>
    </source>
</reference>
<sequence>MSIQMNFKKDGNNIKLDSITDDGKALDITKYSEPLLSIGADGKYTRTSIEPSDTKEPSNNEVISITQTENVDTTGTWKESGDLTTQEAETPNNEENNPNNANPLDQACKDLELESGCEKQNTDPTYKTKYKVLARKYHPDKCLQNNLPQEECKSNESKFKIINEAYSKLNNYNVENSESRVSENNEPTNKPVNTKTPAIENSKPIVSSVFSFPNNLQENKSELPTNIRVPPENNSQQIAIRTGGKTKRRKAGKKNKSKRVRFMSRRNRRR</sequence>